<feature type="chain" id="PRO_5040764591" description="Ectomycorrhiza-regulated small secreted protein" evidence="1">
    <location>
        <begin position="27"/>
        <end position="154"/>
    </location>
</feature>
<sequence length="154" mass="17122">MLPRLSSRIVCACLFLVTSLLVTVVASPLIATTDRLEHQTHSERAAQNNQVIRIGFRKPESDTIFFGSRGLKPRIVTPKDHNTPAKLEIVEVDAPRRQTGSGVLHYVRLTDIGPPELKTLWCDFGDKTGQDWAFEIMSNGEKLKAETALPDIIS</sequence>
<evidence type="ECO:0000313" key="2">
    <source>
        <dbReference type="EMBL" id="KAJ3742482.1"/>
    </source>
</evidence>
<protein>
    <recommendedName>
        <fullName evidence="4">Ectomycorrhiza-regulated small secreted protein</fullName>
    </recommendedName>
</protein>
<organism evidence="2 3">
    <name type="scientific">Lentinula detonsa</name>
    <dbReference type="NCBI Taxonomy" id="2804962"/>
    <lineage>
        <taxon>Eukaryota</taxon>
        <taxon>Fungi</taxon>
        <taxon>Dikarya</taxon>
        <taxon>Basidiomycota</taxon>
        <taxon>Agaricomycotina</taxon>
        <taxon>Agaricomycetes</taxon>
        <taxon>Agaricomycetidae</taxon>
        <taxon>Agaricales</taxon>
        <taxon>Marasmiineae</taxon>
        <taxon>Omphalotaceae</taxon>
        <taxon>Lentinula</taxon>
    </lineage>
</organism>
<evidence type="ECO:0008006" key="4">
    <source>
        <dbReference type="Google" id="ProtNLM"/>
    </source>
</evidence>
<keyword evidence="3" id="KW-1185">Reference proteome</keyword>
<dbReference type="AlphaFoldDB" id="A0A9W8NX75"/>
<dbReference type="Proteomes" id="UP001142393">
    <property type="component" value="Unassembled WGS sequence"/>
</dbReference>
<evidence type="ECO:0000256" key="1">
    <source>
        <dbReference type="SAM" id="SignalP"/>
    </source>
</evidence>
<dbReference type="EMBL" id="JANVFU010000010">
    <property type="protein sequence ID" value="KAJ3742482.1"/>
    <property type="molecule type" value="Genomic_DNA"/>
</dbReference>
<name>A0A9W8NX75_9AGAR</name>
<comment type="caution">
    <text evidence="2">The sequence shown here is derived from an EMBL/GenBank/DDBJ whole genome shotgun (WGS) entry which is preliminary data.</text>
</comment>
<accession>A0A9W8NX75</accession>
<evidence type="ECO:0000313" key="3">
    <source>
        <dbReference type="Proteomes" id="UP001142393"/>
    </source>
</evidence>
<reference evidence="2 3" key="1">
    <citation type="journal article" date="2023" name="Proc. Natl. Acad. Sci. U.S.A.">
        <title>A global phylogenomic analysis of the shiitake genus Lentinula.</title>
        <authorList>
            <person name="Sierra-Patev S."/>
            <person name="Min B."/>
            <person name="Naranjo-Ortiz M."/>
            <person name="Looney B."/>
            <person name="Konkel Z."/>
            <person name="Slot J.C."/>
            <person name="Sakamoto Y."/>
            <person name="Steenwyk J.L."/>
            <person name="Rokas A."/>
            <person name="Carro J."/>
            <person name="Camarero S."/>
            <person name="Ferreira P."/>
            <person name="Molpeceres G."/>
            <person name="Ruiz-Duenas F.J."/>
            <person name="Serrano A."/>
            <person name="Henrissat B."/>
            <person name="Drula E."/>
            <person name="Hughes K.W."/>
            <person name="Mata J.L."/>
            <person name="Ishikawa N.K."/>
            <person name="Vargas-Isla R."/>
            <person name="Ushijima S."/>
            <person name="Smith C.A."/>
            <person name="Donoghue J."/>
            <person name="Ahrendt S."/>
            <person name="Andreopoulos W."/>
            <person name="He G."/>
            <person name="LaButti K."/>
            <person name="Lipzen A."/>
            <person name="Ng V."/>
            <person name="Riley R."/>
            <person name="Sandor L."/>
            <person name="Barry K."/>
            <person name="Martinez A.T."/>
            <person name="Xiao Y."/>
            <person name="Gibbons J.G."/>
            <person name="Terashima K."/>
            <person name="Grigoriev I.V."/>
            <person name="Hibbett D."/>
        </authorList>
    </citation>
    <scope>NUCLEOTIDE SEQUENCE [LARGE SCALE GENOMIC DNA]</scope>
    <source>
        <strain evidence="2 3">TFB7810</strain>
    </source>
</reference>
<gene>
    <name evidence="2" type="ORF">DFH05DRAFT_1500944</name>
</gene>
<proteinExistence type="predicted"/>
<keyword evidence="1" id="KW-0732">Signal</keyword>
<feature type="signal peptide" evidence="1">
    <location>
        <begin position="1"/>
        <end position="26"/>
    </location>
</feature>